<feature type="domain" description="PPC" evidence="1">
    <location>
        <begin position="25"/>
        <end position="171"/>
    </location>
</feature>
<dbReference type="PROSITE" id="PS51742">
    <property type="entry name" value="PPC"/>
    <property type="match status" value="2"/>
</dbReference>
<dbReference type="OrthoDB" id="8720942at2"/>
<dbReference type="AlphaFoldDB" id="A0A4R2R288"/>
<name>A0A4R2R288_9PSEU</name>
<dbReference type="InterPro" id="IPR005175">
    <property type="entry name" value="PPC_dom"/>
</dbReference>
<dbReference type="EMBL" id="SLXQ01000004">
    <property type="protein sequence ID" value="TCP53545.1"/>
    <property type="molecule type" value="Genomic_DNA"/>
</dbReference>
<gene>
    <name evidence="2" type="ORF">EV191_104112</name>
</gene>
<reference evidence="2 3" key="1">
    <citation type="submission" date="2019-03" db="EMBL/GenBank/DDBJ databases">
        <title>Genomic Encyclopedia of Type Strains, Phase IV (KMG-IV): sequencing the most valuable type-strain genomes for metagenomic binning, comparative biology and taxonomic classification.</title>
        <authorList>
            <person name="Goeker M."/>
        </authorList>
    </citation>
    <scope>NUCLEOTIDE SEQUENCE [LARGE SCALE GENOMIC DNA]</scope>
    <source>
        <strain evidence="2 3">DSM 45765</strain>
    </source>
</reference>
<evidence type="ECO:0000313" key="2">
    <source>
        <dbReference type="EMBL" id="TCP53545.1"/>
    </source>
</evidence>
<evidence type="ECO:0000313" key="3">
    <source>
        <dbReference type="Proteomes" id="UP000294911"/>
    </source>
</evidence>
<dbReference type="Gene3D" id="3.30.1330.80">
    <property type="entry name" value="Hypothetical protein, similar to alpha- acetolactate decarboxylase, domain 2"/>
    <property type="match status" value="2"/>
</dbReference>
<dbReference type="Pfam" id="PF03479">
    <property type="entry name" value="PCC"/>
    <property type="match status" value="2"/>
</dbReference>
<dbReference type="GO" id="GO:0003677">
    <property type="term" value="F:DNA binding"/>
    <property type="evidence" value="ECO:0007669"/>
    <property type="project" value="UniProtKB-KW"/>
</dbReference>
<organism evidence="2 3">
    <name type="scientific">Tamaricihabitans halophyticus</name>
    <dbReference type="NCBI Taxonomy" id="1262583"/>
    <lineage>
        <taxon>Bacteria</taxon>
        <taxon>Bacillati</taxon>
        <taxon>Actinomycetota</taxon>
        <taxon>Actinomycetes</taxon>
        <taxon>Pseudonocardiales</taxon>
        <taxon>Pseudonocardiaceae</taxon>
        <taxon>Tamaricihabitans</taxon>
    </lineage>
</organism>
<evidence type="ECO:0000259" key="1">
    <source>
        <dbReference type="PROSITE" id="PS51742"/>
    </source>
</evidence>
<accession>A0A4R2R288</accession>
<dbReference type="RefSeq" id="WP_132877268.1">
    <property type="nucleotide sequence ID" value="NZ_SLXQ01000004.1"/>
</dbReference>
<sequence length="299" mass="31014">MPGQRAGEPLVHAGPRQAERVVAVPTTISVRHAELSPGSVLTDELWSVVADAGCAAASIQLCAGTLGALSYVHPAIDHSGQRQATFSDTIAVTEPAFLSSGSATLGLRDGDRFAHLHASWRGSDGQLRGGHLLPGATVGAVPVHAVVRALHEVNQYSETDLETGLPAFTPARRPADALGQRRGVISRVRPGVDLHEAVLFACRKGEFASATICASLGSVVGARLRTGAGRVVEADWPATEFTELTGTVRYAETGSPEVILAGTAVDRNGDVHSGLLIPGQNPVAVTFELYLEEAAADGG</sequence>
<dbReference type="Proteomes" id="UP000294911">
    <property type="component" value="Unassembled WGS sequence"/>
</dbReference>
<comment type="caution">
    <text evidence="2">The sequence shown here is derived from an EMBL/GenBank/DDBJ whole genome shotgun (WGS) entry which is preliminary data.</text>
</comment>
<proteinExistence type="predicted"/>
<keyword evidence="2" id="KW-0238">DNA-binding</keyword>
<feature type="domain" description="PPC" evidence="1">
    <location>
        <begin position="176"/>
        <end position="299"/>
    </location>
</feature>
<dbReference type="SUPFAM" id="SSF117856">
    <property type="entry name" value="AF0104/ALDC/Ptd012-like"/>
    <property type="match status" value="2"/>
</dbReference>
<protein>
    <submittedName>
        <fullName evidence="2">Putative DNA-binding protein with PD1-like motif</fullName>
    </submittedName>
</protein>
<keyword evidence="3" id="KW-1185">Reference proteome</keyword>